<keyword evidence="8" id="KW-1185">Reference proteome</keyword>
<protein>
    <submittedName>
        <fullName evidence="9">Adenosine receptor A2a-like</fullName>
    </submittedName>
</protein>
<evidence type="ECO:0000256" key="1">
    <source>
        <dbReference type="ARBA" id="ARBA00004651"/>
    </source>
</evidence>
<dbReference type="PANTHER" id="PTHR22750">
    <property type="entry name" value="G-PROTEIN COUPLED RECEPTOR"/>
    <property type="match status" value="1"/>
</dbReference>
<keyword evidence="5 6" id="KW-0472">Membrane</keyword>
<evidence type="ECO:0000256" key="2">
    <source>
        <dbReference type="ARBA" id="ARBA00022475"/>
    </source>
</evidence>
<reference evidence="9" key="1">
    <citation type="submission" date="2025-08" db="UniProtKB">
        <authorList>
            <consortium name="RefSeq"/>
        </authorList>
    </citation>
    <scope>IDENTIFICATION</scope>
</reference>
<dbReference type="Gene3D" id="1.20.1070.10">
    <property type="entry name" value="Rhodopsin 7-helix transmembrane proteins"/>
    <property type="match status" value="1"/>
</dbReference>
<comment type="subcellular location">
    <subcellularLocation>
        <location evidence="1">Cell membrane</location>
        <topology evidence="1">Multi-pass membrane protein</topology>
    </subcellularLocation>
</comment>
<keyword evidence="4 6" id="KW-1133">Transmembrane helix</keyword>
<evidence type="ECO:0000313" key="8">
    <source>
        <dbReference type="Proteomes" id="UP000695022"/>
    </source>
</evidence>
<organism evidence="8 9">
    <name type="scientific">Priapulus caudatus</name>
    <name type="common">Priapulid worm</name>
    <dbReference type="NCBI Taxonomy" id="37621"/>
    <lineage>
        <taxon>Eukaryota</taxon>
        <taxon>Metazoa</taxon>
        <taxon>Ecdysozoa</taxon>
        <taxon>Scalidophora</taxon>
        <taxon>Priapulida</taxon>
        <taxon>Priapulimorpha</taxon>
        <taxon>Priapulimorphida</taxon>
        <taxon>Priapulidae</taxon>
        <taxon>Priapulus</taxon>
    </lineage>
</organism>
<dbReference type="RefSeq" id="XP_014669290.1">
    <property type="nucleotide sequence ID" value="XM_014813804.1"/>
</dbReference>
<dbReference type="InterPro" id="IPR017452">
    <property type="entry name" value="GPCR_Rhodpsn_7TM"/>
</dbReference>
<name>A0ABM1EAR9_PRICU</name>
<dbReference type="PROSITE" id="PS50262">
    <property type="entry name" value="G_PROTEIN_RECEP_F1_2"/>
    <property type="match status" value="1"/>
</dbReference>
<keyword evidence="2" id="KW-1003">Cell membrane</keyword>
<feature type="transmembrane region" description="Helical" evidence="6">
    <location>
        <begin position="239"/>
        <end position="259"/>
    </location>
</feature>
<evidence type="ECO:0000313" key="9">
    <source>
        <dbReference type="RefSeq" id="XP_014669290.1"/>
    </source>
</evidence>
<dbReference type="InterPro" id="IPR000276">
    <property type="entry name" value="GPCR_Rhodpsn"/>
</dbReference>
<feature type="transmembrane region" description="Helical" evidence="6">
    <location>
        <begin position="24"/>
        <end position="46"/>
    </location>
</feature>
<dbReference type="Proteomes" id="UP000695022">
    <property type="component" value="Unplaced"/>
</dbReference>
<gene>
    <name evidence="9" type="primary">LOC106810446</name>
</gene>
<sequence length="329" mass="37422">MASFNTSVNCTVSAVTDDSTRIAIAGRLILMSTIFLLNTLVLVTLVRGRHAEFRDIKYWFLRSHVLSDIFVSLIYITFVVLKYSQTFCETILACMVSFSLLMFSNQLSTMSLLFVSVDQYIAIVHPLRYNRLVSELSAKIAISIYLLFSLFVGFLPLIIRWDQRVDHFTDCSVTVFPIGIAVFWGIVQLYVPCMLMTTMYAQVLVVAHRHIRRNMMEVQPQNVDVHPGSMPLSILKAELKVAVTVVIMLTVLVVCWLPFNIVFTMDVHSGRELYSMDFVGPLAVTNSLFNPILYLIRFSKLRKSCMVMITLKCSHNSQSTVTPNNMELE</sequence>
<evidence type="ECO:0000256" key="5">
    <source>
        <dbReference type="ARBA" id="ARBA00023136"/>
    </source>
</evidence>
<accession>A0ABM1EAR9</accession>
<feature type="transmembrane region" description="Helical" evidence="6">
    <location>
        <begin position="136"/>
        <end position="159"/>
    </location>
</feature>
<evidence type="ECO:0000256" key="3">
    <source>
        <dbReference type="ARBA" id="ARBA00022692"/>
    </source>
</evidence>
<feature type="transmembrane region" description="Helical" evidence="6">
    <location>
        <begin position="279"/>
        <end position="296"/>
    </location>
</feature>
<evidence type="ECO:0000256" key="4">
    <source>
        <dbReference type="ARBA" id="ARBA00022989"/>
    </source>
</evidence>
<feature type="domain" description="G-protein coupled receptors family 1 profile" evidence="7">
    <location>
        <begin position="37"/>
        <end position="294"/>
    </location>
</feature>
<evidence type="ECO:0000259" key="7">
    <source>
        <dbReference type="PROSITE" id="PS50262"/>
    </source>
</evidence>
<feature type="transmembrane region" description="Helical" evidence="6">
    <location>
        <begin position="58"/>
        <end position="78"/>
    </location>
</feature>
<dbReference type="GeneID" id="106810446"/>
<dbReference type="PRINTS" id="PR00237">
    <property type="entry name" value="GPCRRHODOPSN"/>
</dbReference>
<evidence type="ECO:0000256" key="6">
    <source>
        <dbReference type="SAM" id="Phobius"/>
    </source>
</evidence>
<feature type="transmembrane region" description="Helical" evidence="6">
    <location>
        <begin position="179"/>
        <end position="207"/>
    </location>
</feature>
<feature type="transmembrane region" description="Helical" evidence="6">
    <location>
        <begin position="90"/>
        <end position="115"/>
    </location>
</feature>
<dbReference type="Pfam" id="PF00001">
    <property type="entry name" value="7tm_1"/>
    <property type="match status" value="1"/>
</dbReference>
<proteinExistence type="predicted"/>
<dbReference type="SUPFAM" id="SSF81321">
    <property type="entry name" value="Family A G protein-coupled receptor-like"/>
    <property type="match status" value="1"/>
</dbReference>
<keyword evidence="3 6" id="KW-0812">Transmembrane</keyword>